<reference evidence="1 2" key="1">
    <citation type="submission" date="2020-05" db="EMBL/GenBank/DDBJ databases">
        <title>MicrobeNet Type strains.</title>
        <authorList>
            <person name="Nicholson A.C."/>
        </authorList>
    </citation>
    <scope>NUCLEOTIDE SEQUENCE [LARGE SCALE GENOMIC DNA]</scope>
    <source>
        <strain evidence="1 2">JCM 3224</strain>
    </source>
</reference>
<comment type="caution">
    <text evidence="1">The sequence shown here is derived from an EMBL/GenBank/DDBJ whole genome shotgun (WGS) entry which is preliminary data.</text>
</comment>
<sequence length="121" mass="13368">MRLLASVQFGRIAFSRYALPVIRPVDHIVAGDEIIVYVGAAISISSYQQVVAYEVDTIDHRTRLGWCVIVTGDAEFVSDPAEIDRYHALLTGHPPEHGDRIIRIHPDIVTGVEYVDAASGR</sequence>
<dbReference type="EMBL" id="JABELX010000010">
    <property type="protein sequence ID" value="NNH73569.1"/>
    <property type="molecule type" value="Genomic_DNA"/>
</dbReference>
<dbReference type="Proteomes" id="UP000586827">
    <property type="component" value="Unassembled WGS sequence"/>
</dbReference>
<dbReference type="RefSeq" id="WP_169814993.1">
    <property type="nucleotide sequence ID" value="NZ_JABELX010000010.1"/>
</dbReference>
<keyword evidence="2" id="KW-1185">Reference proteome</keyword>
<accession>A0A849CE72</accession>
<gene>
    <name evidence="1" type="ORF">HLB23_27560</name>
</gene>
<name>A0A849CE72_9NOCA</name>
<dbReference type="Pfam" id="PF12900">
    <property type="entry name" value="Pyridox_ox_2"/>
    <property type="match status" value="1"/>
</dbReference>
<dbReference type="SUPFAM" id="SSF50475">
    <property type="entry name" value="FMN-binding split barrel"/>
    <property type="match status" value="1"/>
</dbReference>
<evidence type="ECO:0000313" key="1">
    <source>
        <dbReference type="EMBL" id="NNH73569.1"/>
    </source>
</evidence>
<evidence type="ECO:0000313" key="2">
    <source>
        <dbReference type="Proteomes" id="UP000586827"/>
    </source>
</evidence>
<dbReference type="Gene3D" id="2.30.110.10">
    <property type="entry name" value="Electron Transport, Fmn-binding Protein, Chain A"/>
    <property type="match status" value="1"/>
</dbReference>
<dbReference type="InterPro" id="IPR012349">
    <property type="entry name" value="Split_barrel_FMN-bd"/>
</dbReference>
<dbReference type="InterPro" id="IPR024747">
    <property type="entry name" value="Pyridox_Oxase-rel"/>
</dbReference>
<protein>
    <submittedName>
        <fullName evidence="1">Pyridoxamine 5'-phosphate oxidase family protein</fullName>
    </submittedName>
</protein>
<dbReference type="AlphaFoldDB" id="A0A849CE72"/>
<proteinExistence type="predicted"/>
<organism evidence="1 2">
    <name type="scientific">Nocardia uniformis</name>
    <dbReference type="NCBI Taxonomy" id="53432"/>
    <lineage>
        <taxon>Bacteria</taxon>
        <taxon>Bacillati</taxon>
        <taxon>Actinomycetota</taxon>
        <taxon>Actinomycetes</taxon>
        <taxon>Mycobacteriales</taxon>
        <taxon>Nocardiaceae</taxon>
        <taxon>Nocardia</taxon>
    </lineage>
</organism>